<dbReference type="InterPro" id="IPR050808">
    <property type="entry name" value="Phage_Integrase"/>
</dbReference>
<reference evidence="6" key="1">
    <citation type="submission" date="2019-03" db="EMBL/GenBank/DDBJ databases">
        <title>Metabolic reconstructions from genomes of highly enriched 'Candidatus Accumulibacter' and 'Candidatus Competibacter' bioreactor populations.</title>
        <authorList>
            <person name="Annavajhala M.K."/>
            <person name="Welles L."/>
            <person name="Abbas B."/>
            <person name="Sorokin D."/>
            <person name="Park H."/>
            <person name="Van Loosdrecht M."/>
            <person name="Chandran K."/>
        </authorList>
    </citation>
    <scope>NUCLEOTIDE SEQUENCE</scope>
    <source>
        <strain evidence="6">SBR_L</strain>
    </source>
</reference>
<dbReference type="InterPro" id="IPR038488">
    <property type="entry name" value="Integrase_DNA-bd_sf"/>
</dbReference>
<evidence type="ECO:0000313" key="7">
    <source>
        <dbReference type="Proteomes" id="UP000886469"/>
    </source>
</evidence>
<dbReference type="Pfam" id="PF00589">
    <property type="entry name" value="Phage_integrase"/>
    <property type="match status" value="1"/>
</dbReference>
<dbReference type="SUPFAM" id="SSF56349">
    <property type="entry name" value="DNA breaking-rejoining enzymes"/>
    <property type="match status" value="1"/>
</dbReference>
<evidence type="ECO:0000259" key="5">
    <source>
        <dbReference type="PROSITE" id="PS51898"/>
    </source>
</evidence>
<comment type="similarity">
    <text evidence="1">Belongs to the 'phage' integrase family.</text>
</comment>
<dbReference type="PANTHER" id="PTHR30629">
    <property type="entry name" value="PROPHAGE INTEGRASE"/>
    <property type="match status" value="1"/>
</dbReference>
<feature type="domain" description="Tyr recombinase" evidence="5">
    <location>
        <begin position="214"/>
        <end position="406"/>
    </location>
</feature>
<dbReference type="RefSeq" id="WP_169071618.1">
    <property type="nucleotide sequence ID" value="NZ_JAZKUC010000001.1"/>
</dbReference>
<dbReference type="Gene3D" id="1.10.150.130">
    <property type="match status" value="1"/>
</dbReference>
<keyword evidence="2" id="KW-0229">DNA integration</keyword>
<evidence type="ECO:0000256" key="3">
    <source>
        <dbReference type="ARBA" id="ARBA00023125"/>
    </source>
</evidence>
<dbReference type="EMBL" id="SPMX01000071">
    <property type="protein sequence ID" value="NMQ07290.1"/>
    <property type="molecule type" value="Genomic_DNA"/>
</dbReference>
<dbReference type="PROSITE" id="PS51898">
    <property type="entry name" value="TYR_RECOMBINASE"/>
    <property type="match status" value="1"/>
</dbReference>
<protein>
    <submittedName>
        <fullName evidence="6">Site-specific integrase</fullName>
    </submittedName>
</protein>
<dbReference type="InterPro" id="IPR011010">
    <property type="entry name" value="DNA_brk_join_enz"/>
</dbReference>
<dbReference type="Gene3D" id="1.10.443.10">
    <property type="entry name" value="Intergrase catalytic core"/>
    <property type="match status" value="1"/>
</dbReference>
<dbReference type="Gene3D" id="3.30.160.390">
    <property type="entry name" value="Integrase, DNA-binding domain"/>
    <property type="match status" value="1"/>
</dbReference>
<gene>
    <name evidence="6" type="ORF">E4Q08_19630</name>
</gene>
<dbReference type="Pfam" id="PF13356">
    <property type="entry name" value="Arm-DNA-bind_3"/>
    <property type="match status" value="1"/>
</dbReference>
<comment type="caution">
    <text evidence="6">The sequence shown here is derived from an EMBL/GenBank/DDBJ whole genome shotgun (WGS) entry which is preliminary data.</text>
</comment>
<evidence type="ECO:0000256" key="2">
    <source>
        <dbReference type="ARBA" id="ARBA00022908"/>
    </source>
</evidence>
<sequence>MVENKLTDKHLRVVKPGDTEQLFGDGGGLWIRVLPHSKGGAINFYYRFLFNGKERRYNCGTYPATSLAKARENRNAARNLVRSGLDPVVKEEHERSARSATQAMESMEKTITALFEDWKRVYLCAHRKDGGRAVEAAIRRDVLPVIGNMRAKDVHLPHIVQVIDRILARGARRTANVALSLMRQMFRHGMGRGIVTTDPTLALSKKQAGGKETPSDRNLSPGEIQELAHKLQESDLHPRMQAAVWLLLATGARVGELHKARWTDINETQGLWVIPKENSKNGISHTIHLSQFATEQLNTLKKVSAGPYLLTGRNTENPLSDKTISRAIRDRIGADSLKNRKPRTASLLLAGGEWSPHDLRRTMASRMGDLGVEPHVIERCLNHVQQGIVGVYQRQEYMQERKAAFEQWGGQLIELTQTLVREQK</sequence>
<evidence type="ECO:0000313" key="6">
    <source>
        <dbReference type="EMBL" id="NMQ07290.1"/>
    </source>
</evidence>
<evidence type="ECO:0000256" key="1">
    <source>
        <dbReference type="ARBA" id="ARBA00008857"/>
    </source>
</evidence>
<dbReference type="Pfam" id="PF22022">
    <property type="entry name" value="Phage_int_M"/>
    <property type="match status" value="1"/>
</dbReference>
<name>A0ABX1TFG3_9PROT</name>
<accession>A0ABX1TFG3</accession>
<evidence type="ECO:0000256" key="4">
    <source>
        <dbReference type="ARBA" id="ARBA00023172"/>
    </source>
</evidence>
<dbReference type="InterPro" id="IPR053876">
    <property type="entry name" value="Phage_int_M"/>
</dbReference>
<organism evidence="6 7">
    <name type="scientific">Candidatus Accumulibacter contiguus</name>
    <dbReference type="NCBI Taxonomy" id="2954381"/>
    <lineage>
        <taxon>Bacteria</taxon>
        <taxon>Pseudomonadati</taxon>
        <taxon>Pseudomonadota</taxon>
        <taxon>Betaproteobacteria</taxon>
        <taxon>Candidatus Accumulibacter</taxon>
    </lineage>
</organism>
<dbReference type="InterPro" id="IPR013762">
    <property type="entry name" value="Integrase-like_cat_sf"/>
</dbReference>
<dbReference type="InterPro" id="IPR002104">
    <property type="entry name" value="Integrase_catalytic"/>
</dbReference>
<keyword evidence="3" id="KW-0238">DNA-binding</keyword>
<proteinExistence type="inferred from homology"/>
<dbReference type="Proteomes" id="UP000886469">
    <property type="component" value="Unassembled WGS sequence"/>
</dbReference>
<dbReference type="InterPro" id="IPR025166">
    <property type="entry name" value="Integrase_DNA_bind_dom"/>
</dbReference>
<dbReference type="CDD" id="cd00801">
    <property type="entry name" value="INT_P4_C"/>
    <property type="match status" value="1"/>
</dbReference>
<dbReference type="PANTHER" id="PTHR30629:SF2">
    <property type="entry name" value="PROPHAGE INTEGRASE INTS-RELATED"/>
    <property type="match status" value="1"/>
</dbReference>
<keyword evidence="4" id="KW-0233">DNA recombination</keyword>
<keyword evidence="7" id="KW-1185">Reference proteome</keyword>
<dbReference type="InterPro" id="IPR010998">
    <property type="entry name" value="Integrase_recombinase_N"/>
</dbReference>